<dbReference type="InterPro" id="IPR052556">
    <property type="entry name" value="PolySynth_Transporter"/>
</dbReference>
<feature type="transmembrane region" description="Helical" evidence="1">
    <location>
        <begin position="210"/>
        <end position="232"/>
    </location>
</feature>
<dbReference type="EMBL" id="AP027272">
    <property type="protein sequence ID" value="BDX07661.1"/>
    <property type="molecule type" value="Genomic_DNA"/>
</dbReference>
<keyword evidence="3" id="KW-1185">Reference proteome</keyword>
<evidence type="ECO:0000313" key="2">
    <source>
        <dbReference type="EMBL" id="BDX07661.1"/>
    </source>
</evidence>
<protein>
    <recommendedName>
        <fullName evidence="4">Polysaccharide biosynthesis protein C-terminal domain-containing protein</fullName>
    </recommendedName>
</protein>
<feature type="transmembrane region" description="Helical" evidence="1">
    <location>
        <begin position="181"/>
        <end position="204"/>
    </location>
</feature>
<dbReference type="Proteomes" id="UP001333710">
    <property type="component" value="Chromosome"/>
</dbReference>
<feature type="transmembrane region" description="Helical" evidence="1">
    <location>
        <begin position="6"/>
        <end position="22"/>
    </location>
</feature>
<dbReference type="KEGG" id="pmaw:MACH26_31820"/>
<evidence type="ECO:0000313" key="3">
    <source>
        <dbReference type="Proteomes" id="UP001333710"/>
    </source>
</evidence>
<dbReference type="PANTHER" id="PTHR43424:SF1">
    <property type="entry name" value="LOCUS PUTATIVE PROTEIN 1-RELATED"/>
    <property type="match status" value="1"/>
</dbReference>
<sequence length="239" mass="27111">MFWTGIVASIVTFFLMGGRKFFGISEVTFASVKNALSDPIVRGFFIIELVTVSFMKVDVLLLRYFDTNYQHLAEYFFSVQVFEAAILMLMPVTFLFFNRFNQKRDSQSGQSLLKKSALILSIVFSLGLMTWCFLGNFILSNLFPGYSNAFETILILTIALLPNAFNALFSAYLIANHKENIFIWVSVLGLLLLFCINLFAIPAFSIRGAAWARLISEFGIAVILLTYVIAMLRRSKNNY</sequence>
<gene>
    <name evidence="2" type="ORF">MACH26_31820</name>
</gene>
<reference evidence="2" key="1">
    <citation type="submission" date="2023-01" db="EMBL/GenBank/DDBJ databases">
        <title>Complete genome sequence of Planctobacterium marinum strain Dej080120_11.</title>
        <authorList>
            <person name="Ueki S."/>
            <person name="Maruyama F."/>
        </authorList>
    </citation>
    <scope>NUCLEOTIDE SEQUENCE</scope>
    <source>
        <strain evidence="2">Dej080120_11</strain>
    </source>
</reference>
<evidence type="ECO:0008006" key="4">
    <source>
        <dbReference type="Google" id="ProtNLM"/>
    </source>
</evidence>
<keyword evidence="1" id="KW-0472">Membrane</keyword>
<proteinExistence type="predicted"/>
<feature type="transmembrane region" description="Helical" evidence="1">
    <location>
        <begin position="118"/>
        <end position="140"/>
    </location>
</feature>
<name>A0AA48HMS0_9ALTE</name>
<feature type="transmembrane region" description="Helical" evidence="1">
    <location>
        <begin position="43"/>
        <end position="65"/>
    </location>
</feature>
<feature type="transmembrane region" description="Helical" evidence="1">
    <location>
        <begin position="152"/>
        <end position="174"/>
    </location>
</feature>
<organism evidence="2 3">
    <name type="scientific">Planctobacterium marinum</name>
    <dbReference type="NCBI Taxonomy" id="1631968"/>
    <lineage>
        <taxon>Bacteria</taxon>
        <taxon>Pseudomonadati</taxon>
        <taxon>Pseudomonadota</taxon>
        <taxon>Gammaproteobacteria</taxon>
        <taxon>Alteromonadales</taxon>
        <taxon>Alteromonadaceae</taxon>
        <taxon>Planctobacterium</taxon>
    </lineage>
</organism>
<dbReference type="AlphaFoldDB" id="A0AA48HMS0"/>
<accession>A0AA48HMS0</accession>
<feature type="transmembrane region" description="Helical" evidence="1">
    <location>
        <begin position="77"/>
        <end position="97"/>
    </location>
</feature>
<evidence type="ECO:0000256" key="1">
    <source>
        <dbReference type="SAM" id="Phobius"/>
    </source>
</evidence>
<keyword evidence="1" id="KW-1133">Transmembrane helix</keyword>
<keyword evidence="1" id="KW-0812">Transmembrane</keyword>
<dbReference type="PANTHER" id="PTHR43424">
    <property type="entry name" value="LOCUS PUTATIVE PROTEIN 1-RELATED"/>
    <property type="match status" value="1"/>
</dbReference>